<sequence>MQQKTKKTLVFVAIVALFMQTLFGSLPAMAMENTSTLHITMTTNGQAYKEGDTATSAVEVQVTTTSGDSAGIEISQDAHNMAAL</sequence>
<comment type="caution">
    <text evidence="2">The sequence shown here is derived from an EMBL/GenBank/DDBJ whole genome shotgun (WGS) entry which is preliminary data.</text>
</comment>
<organism evidence="2 3">
    <name type="scientific">Lysinibacillus macroides</name>
    <dbReference type="NCBI Taxonomy" id="33935"/>
    <lineage>
        <taxon>Bacteria</taxon>
        <taxon>Bacillati</taxon>
        <taxon>Bacillota</taxon>
        <taxon>Bacilli</taxon>
        <taxon>Bacillales</taxon>
        <taxon>Bacillaceae</taxon>
        <taxon>Lysinibacillus</taxon>
    </lineage>
</organism>
<protein>
    <submittedName>
        <fullName evidence="2">Uncharacterized protein</fullName>
    </submittedName>
</protein>
<keyword evidence="3" id="KW-1185">Reference proteome</keyword>
<feature type="chain" id="PRO_5005834147" evidence="1">
    <location>
        <begin position="31"/>
        <end position="84"/>
    </location>
</feature>
<name>A0A0M9DNW4_9BACI</name>
<proteinExistence type="predicted"/>
<evidence type="ECO:0000256" key="1">
    <source>
        <dbReference type="SAM" id="SignalP"/>
    </source>
</evidence>
<dbReference type="EMBL" id="LGCI01000002">
    <property type="protein sequence ID" value="KOY84200.1"/>
    <property type="molecule type" value="Genomic_DNA"/>
</dbReference>
<accession>A0A0M9DNW4</accession>
<feature type="signal peptide" evidence="1">
    <location>
        <begin position="1"/>
        <end position="30"/>
    </location>
</feature>
<keyword evidence="1" id="KW-0732">Signal</keyword>
<evidence type="ECO:0000313" key="2">
    <source>
        <dbReference type="EMBL" id="KOY84200.1"/>
    </source>
</evidence>
<evidence type="ECO:0000313" key="3">
    <source>
        <dbReference type="Proteomes" id="UP000037977"/>
    </source>
</evidence>
<gene>
    <name evidence="2" type="ORF">ADM90_02020</name>
</gene>
<dbReference type="AlphaFoldDB" id="A0A0M9DNW4"/>
<dbReference type="RefSeq" id="WP_053993398.1">
    <property type="nucleotide sequence ID" value="NZ_CP065643.1"/>
</dbReference>
<dbReference type="Proteomes" id="UP000037977">
    <property type="component" value="Unassembled WGS sequence"/>
</dbReference>
<reference evidence="2 3" key="1">
    <citation type="submission" date="2015-07" db="EMBL/GenBank/DDBJ databases">
        <title>Genome sequencing project for genomic taxonomy and phylogenomics of Bacillus-like bacteria.</title>
        <authorList>
            <person name="Liu B."/>
            <person name="Wang J."/>
            <person name="Zhu Y."/>
            <person name="Liu G."/>
            <person name="Chen Q."/>
            <person name="Chen Z."/>
            <person name="Che J."/>
            <person name="Ge C."/>
            <person name="Shi H."/>
            <person name="Pan Z."/>
            <person name="Liu X."/>
        </authorList>
    </citation>
    <scope>NUCLEOTIDE SEQUENCE [LARGE SCALE GENOMIC DNA]</scope>
    <source>
        <strain evidence="2 3">DSM 54</strain>
    </source>
</reference>